<dbReference type="Proteomes" id="UP001370758">
    <property type="component" value="Unassembled WGS sequence"/>
</dbReference>
<dbReference type="PANTHER" id="PTHR10484">
    <property type="entry name" value="HISTONE H4"/>
    <property type="match status" value="1"/>
</dbReference>
<evidence type="ECO:0000313" key="13">
    <source>
        <dbReference type="Proteomes" id="UP001370758"/>
    </source>
</evidence>
<evidence type="ECO:0000256" key="9">
    <source>
        <dbReference type="ARBA" id="ARBA00023269"/>
    </source>
</evidence>
<evidence type="ECO:0000256" key="8">
    <source>
        <dbReference type="ARBA" id="ARBA00023242"/>
    </source>
</evidence>
<dbReference type="EMBL" id="JAVHJL010000007">
    <property type="protein sequence ID" value="KAK6499845.1"/>
    <property type="molecule type" value="Genomic_DNA"/>
</dbReference>
<evidence type="ECO:0000256" key="3">
    <source>
        <dbReference type="ARBA" id="ARBA00004286"/>
    </source>
</evidence>
<comment type="subcellular location">
    <subcellularLocation>
        <location evidence="3">Chromosome</location>
    </subcellularLocation>
    <subcellularLocation>
        <location evidence="2">Nucleus</location>
    </subcellularLocation>
</comment>
<dbReference type="GO" id="GO:0030527">
    <property type="term" value="F:structural constituent of chromatin"/>
    <property type="evidence" value="ECO:0007669"/>
    <property type="project" value="InterPro"/>
</dbReference>
<reference evidence="12 13" key="1">
    <citation type="submission" date="2023-08" db="EMBL/GenBank/DDBJ databases">
        <authorList>
            <person name="Palmer J.M."/>
        </authorList>
    </citation>
    <scope>NUCLEOTIDE SEQUENCE [LARGE SCALE GENOMIC DNA]</scope>
    <source>
        <strain evidence="12 13">TWF481</strain>
    </source>
</reference>
<evidence type="ECO:0000256" key="2">
    <source>
        <dbReference type="ARBA" id="ARBA00004123"/>
    </source>
</evidence>
<keyword evidence="9 10" id="KW-0544">Nucleosome core</keyword>
<evidence type="ECO:0000256" key="7">
    <source>
        <dbReference type="ARBA" id="ARBA00023125"/>
    </source>
</evidence>
<comment type="caution">
    <text evidence="12">The sequence shown here is derived from an EMBL/GenBank/DDBJ whole genome shotgun (WGS) entry which is preliminary data.</text>
</comment>
<evidence type="ECO:0000256" key="1">
    <source>
        <dbReference type="ARBA" id="ARBA00002001"/>
    </source>
</evidence>
<dbReference type="InterPro" id="IPR001951">
    <property type="entry name" value="Histone_H4"/>
</dbReference>
<dbReference type="PRINTS" id="PR00623">
    <property type="entry name" value="HISTONEH4"/>
</dbReference>
<organism evidence="12 13">
    <name type="scientific">Arthrobotrys musiformis</name>
    <dbReference type="NCBI Taxonomy" id="47236"/>
    <lineage>
        <taxon>Eukaryota</taxon>
        <taxon>Fungi</taxon>
        <taxon>Dikarya</taxon>
        <taxon>Ascomycota</taxon>
        <taxon>Pezizomycotina</taxon>
        <taxon>Orbiliomycetes</taxon>
        <taxon>Orbiliales</taxon>
        <taxon>Orbiliaceae</taxon>
        <taxon>Arthrobotrys</taxon>
    </lineage>
</organism>
<dbReference type="Gene3D" id="1.10.20.10">
    <property type="entry name" value="Histone, subunit A"/>
    <property type="match status" value="1"/>
</dbReference>
<evidence type="ECO:0000256" key="6">
    <source>
        <dbReference type="ARBA" id="ARBA00022454"/>
    </source>
</evidence>
<accession>A0AAV9W178</accession>
<dbReference type="GO" id="GO:0005634">
    <property type="term" value="C:nucleus"/>
    <property type="evidence" value="ECO:0007669"/>
    <property type="project" value="UniProtKB-SubCell"/>
</dbReference>
<comment type="subunit">
    <text evidence="5 10">The nucleosome is a histone octamer containing two molecules each of H2A, H2B, H3 and H4 assembled in one H3-H4 heterotetramer and two H2A-H2B heterodimers. The octamer wraps approximately 147 bp of DNA.</text>
</comment>
<feature type="region of interest" description="Disordered" evidence="11">
    <location>
        <begin position="70"/>
        <end position="112"/>
    </location>
</feature>
<evidence type="ECO:0000256" key="10">
    <source>
        <dbReference type="RuleBase" id="RU000528"/>
    </source>
</evidence>
<feature type="compositionally biased region" description="Polar residues" evidence="11">
    <location>
        <begin position="41"/>
        <end position="58"/>
    </location>
</feature>
<dbReference type="GO" id="GO:0003677">
    <property type="term" value="F:DNA binding"/>
    <property type="evidence" value="ECO:0007669"/>
    <property type="project" value="UniProtKB-KW"/>
</dbReference>
<comment type="similarity">
    <text evidence="4 10">Belongs to the histone H4 family.</text>
</comment>
<dbReference type="CDD" id="cd22912">
    <property type="entry name" value="HFD_H4"/>
    <property type="match status" value="1"/>
</dbReference>
<keyword evidence="13" id="KW-1185">Reference proteome</keyword>
<keyword evidence="6 10" id="KW-0158">Chromosome</keyword>
<dbReference type="AlphaFoldDB" id="A0AAV9W178"/>
<dbReference type="SUPFAM" id="SSF47113">
    <property type="entry name" value="Histone-fold"/>
    <property type="match status" value="1"/>
</dbReference>
<dbReference type="GO" id="GO:0000786">
    <property type="term" value="C:nucleosome"/>
    <property type="evidence" value="ECO:0007669"/>
    <property type="project" value="UniProtKB-KW"/>
</dbReference>
<proteinExistence type="inferred from homology"/>
<evidence type="ECO:0000313" key="12">
    <source>
        <dbReference type="EMBL" id="KAK6499845.1"/>
    </source>
</evidence>
<evidence type="ECO:0000256" key="11">
    <source>
        <dbReference type="SAM" id="MobiDB-lite"/>
    </source>
</evidence>
<dbReference type="GO" id="GO:0046982">
    <property type="term" value="F:protein heterodimerization activity"/>
    <property type="evidence" value="ECO:0007669"/>
    <property type="project" value="InterPro"/>
</dbReference>
<evidence type="ECO:0000256" key="4">
    <source>
        <dbReference type="ARBA" id="ARBA00006564"/>
    </source>
</evidence>
<dbReference type="SMART" id="SM00417">
    <property type="entry name" value="H4"/>
    <property type="match status" value="1"/>
</dbReference>
<dbReference type="FunFam" id="1.10.20.10:FF:000012">
    <property type="entry name" value="Histone H4"/>
    <property type="match status" value="1"/>
</dbReference>
<keyword evidence="8 10" id="KW-0539">Nucleus</keyword>
<gene>
    <name evidence="12" type="primary">HHF1_3</name>
    <name evidence="12" type="ORF">TWF481_010202</name>
</gene>
<keyword evidence="7 10" id="KW-0238">DNA-binding</keyword>
<sequence length="223" mass="24021">MPPGRDLAGRNAATRGPIPRRIGGMPEPRVIGSPAIATPRGASNTPTRPIQTVTGSQVTPVASRVFQVQRGETAGESSRSGAQGGGSAARNVSRQMPVQGPAPGRGRGSRGLGLATMRHKKFARDNIQGITRPSIRRLARRGGVKRISASIYEEARGILKKYLEKILKSCCMYTEHANRKTITTLDVVHALRVNGRTIYGFDDPAAIRSSKPRKKLAKLVARR</sequence>
<comment type="function">
    <text evidence="1 10">Core component of nucleosome. Nucleosomes wrap and compact DNA into chromatin, limiting DNA accessibility to the cellular machineries which require DNA as a template. Histones thereby play a central role in transcription regulation, DNA repair, DNA replication and chromosomal stability. DNA accessibility is regulated via a complex set of post-translational modifications of histones, also called histone code, and nucleosome remodeling.</text>
</comment>
<protein>
    <recommendedName>
        <fullName evidence="10">Histone H4</fullName>
    </recommendedName>
</protein>
<dbReference type="InterPro" id="IPR009072">
    <property type="entry name" value="Histone-fold"/>
</dbReference>
<evidence type="ECO:0000256" key="5">
    <source>
        <dbReference type="ARBA" id="ARBA00011538"/>
    </source>
</evidence>
<feature type="region of interest" description="Disordered" evidence="11">
    <location>
        <begin position="1"/>
        <end position="58"/>
    </location>
</feature>
<name>A0AAV9W178_9PEZI</name>